<protein>
    <submittedName>
        <fullName evidence="3">Uncharacterized protein</fullName>
    </submittedName>
</protein>
<dbReference type="Proteomes" id="UP000266841">
    <property type="component" value="Unassembled WGS sequence"/>
</dbReference>
<dbReference type="InterPro" id="IPR036514">
    <property type="entry name" value="SGNH_hydro_sf"/>
</dbReference>
<evidence type="ECO:0000313" key="4">
    <source>
        <dbReference type="Proteomes" id="UP000266841"/>
    </source>
</evidence>
<organism evidence="3 4">
    <name type="scientific">Thalassiosira oceanica</name>
    <name type="common">Marine diatom</name>
    <dbReference type="NCBI Taxonomy" id="159749"/>
    <lineage>
        <taxon>Eukaryota</taxon>
        <taxon>Sar</taxon>
        <taxon>Stramenopiles</taxon>
        <taxon>Ochrophyta</taxon>
        <taxon>Bacillariophyta</taxon>
        <taxon>Coscinodiscophyceae</taxon>
        <taxon>Thalassiosirophycidae</taxon>
        <taxon>Thalassiosirales</taxon>
        <taxon>Thalassiosiraceae</taxon>
        <taxon>Thalassiosira</taxon>
    </lineage>
</organism>
<accession>K0QZN0</accession>
<feature type="compositionally biased region" description="Basic residues" evidence="1">
    <location>
        <begin position="932"/>
        <end position="946"/>
    </location>
</feature>
<feature type="region of interest" description="Disordered" evidence="1">
    <location>
        <begin position="893"/>
        <end position="946"/>
    </location>
</feature>
<evidence type="ECO:0000256" key="2">
    <source>
        <dbReference type="SAM" id="SignalP"/>
    </source>
</evidence>
<dbReference type="EMBL" id="AGNL01050677">
    <property type="protein sequence ID" value="EJK43759.1"/>
    <property type="molecule type" value="Genomic_DNA"/>
</dbReference>
<dbReference type="PROSITE" id="PS50231">
    <property type="entry name" value="RICIN_B_LECTIN"/>
    <property type="match status" value="1"/>
</dbReference>
<dbReference type="SUPFAM" id="SSF53300">
    <property type="entry name" value="vWA-like"/>
    <property type="match status" value="1"/>
</dbReference>
<feature type="compositionally biased region" description="Polar residues" evidence="1">
    <location>
        <begin position="895"/>
        <end position="912"/>
    </location>
</feature>
<feature type="signal peptide" evidence="2">
    <location>
        <begin position="1"/>
        <end position="25"/>
    </location>
</feature>
<dbReference type="AlphaFoldDB" id="K0QZN0"/>
<gene>
    <name evidence="3" type="ORF">THAOC_37764</name>
</gene>
<keyword evidence="4" id="KW-1185">Reference proteome</keyword>
<keyword evidence="2" id="KW-0732">Signal</keyword>
<feature type="chain" id="PRO_5003835971" evidence="2">
    <location>
        <begin position="26"/>
        <end position="946"/>
    </location>
</feature>
<dbReference type="Gene3D" id="3.40.50.1110">
    <property type="entry name" value="SGNH hydrolase"/>
    <property type="match status" value="1"/>
</dbReference>
<evidence type="ECO:0000256" key="1">
    <source>
        <dbReference type="SAM" id="MobiDB-lite"/>
    </source>
</evidence>
<reference evidence="3 4" key="1">
    <citation type="journal article" date="2012" name="Genome Biol.">
        <title>Genome and low-iron response of an oceanic diatom adapted to chronic iron limitation.</title>
        <authorList>
            <person name="Lommer M."/>
            <person name="Specht M."/>
            <person name="Roy A.S."/>
            <person name="Kraemer L."/>
            <person name="Andreson R."/>
            <person name="Gutowska M.A."/>
            <person name="Wolf J."/>
            <person name="Bergner S.V."/>
            <person name="Schilhabel M.B."/>
            <person name="Klostermeier U.C."/>
            <person name="Beiko R.G."/>
            <person name="Rosenstiel P."/>
            <person name="Hippler M."/>
            <person name="Laroche J."/>
        </authorList>
    </citation>
    <scope>NUCLEOTIDE SEQUENCE [LARGE SCALE GENOMIC DNA]</scope>
    <source>
        <strain evidence="3 4">CCMP1005</strain>
    </source>
</reference>
<comment type="caution">
    <text evidence="3">The sequence shown here is derived from an EMBL/GenBank/DDBJ whole genome shotgun (WGS) entry which is preliminary data.</text>
</comment>
<dbReference type="InterPro" id="IPR036465">
    <property type="entry name" value="vWFA_dom_sf"/>
</dbReference>
<name>K0QZN0_THAOC</name>
<sequence>LNTMNKVGALLRLLAAGSGLGPSLATDEHGSHLEPGQGERELASYGYHEVPQRMEDVRQGLVHVQRNSFPENNDFNLVTNSHSFPYYCWDVHTVDDYCSPCGYWPWERNVEKDNVSYPYFELCDEEAPNQRFRAVYDLGGEDFRVEVEGVGETFRLCLTKGRMMGVYLSPCSSSSSSAEDQTWSYDFETELVHSSSSDCLSVGKPDDKLWHPTDNDLDRDDTSRQYLKITSCNPADHRQRFFKRLDRVETSSVARLIGWHSLWGNQASGGIAFLLLRTIPNPSQKTISVAPDLFVTGSGQKIYQGLAQEVCNLDIKYSDVISSVTSCNSQVVLKPQAEHVSSTHDIVYLSIGGNDVNFGKIARVCLLGDPSDLINFNPWSTAWVPKCRDVLARSLLEMQLEFDEKTCDLDLPSSSCSNSARENLVKALRDIKSRMNPDGVIMLMVYPHLALDMREHSNDSTIIRMAEEIRDFVRKFRRQFLDMIDRINEEDPVGPQIYAYEGLMQSFEGKEASLSLPSKNYEHGWFHEISLSLSTIEQLTSELRLNVSGLGQHEMANSAFPFLKSTKLFENSGARRLDLVSEIDADIAIIVEVTDVMSGVVESIATLMPSISKVISDAMSNSRVALVSFSCDNQASVLQDFTANAELINAAALRLRDRVISCQGGSSFTSATYAAVHHLSWRLASSSWNSVQLIAASMPAEGFYSSDDLWHLLLSVNVDFNLFWSGYDEPPEDLLTLTRETGGQFFETVDDDTALKQVAEKVESLITMPRALIEVPSYGAIGKPIVVGGTNSFDPKASDIVKYRWFIVDEHLDEDNIVERYTQTATPVTELTFDNEFTGYIFLRVETDDGRISRPAVASLTVNERGAPLPPNCPLDVLGRPVASIDGIDLDCTVPVSQSRRPPSLAPTNVSPHTRAPTKKRGKSGKKERSKSSKSSKTKSAKNVFK</sequence>
<evidence type="ECO:0000313" key="3">
    <source>
        <dbReference type="EMBL" id="EJK43759.1"/>
    </source>
</evidence>
<feature type="non-terminal residue" evidence="3">
    <location>
        <position position="1"/>
    </location>
</feature>
<proteinExistence type="predicted"/>
<dbReference type="Gene3D" id="3.40.50.410">
    <property type="entry name" value="von Willebrand factor, type A domain"/>
    <property type="match status" value="1"/>
</dbReference>